<dbReference type="AlphaFoldDB" id="A0A0A8YWC9"/>
<name>A0A0A8YWC9_ARUDO</name>
<protein>
    <submittedName>
        <fullName evidence="1">Uncharacterized protein</fullName>
    </submittedName>
</protein>
<organism evidence="1">
    <name type="scientific">Arundo donax</name>
    <name type="common">Giant reed</name>
    <name type="synonym">Donax arundinaceus</name>
    <dbReference type="NCBI Taxonomy" id="35708"/>
    <lineage>
        <taxon>Eukaryota</taxon>
        <taxon>Viridiplantae</taxon>
        <taxon>Streptophyta</taxon>
        <taxon>Embryophyta</taxon>
        <taxon>Tracheophyta</taxon>
        <taxon>Spermatophyta</taxon>
        <taxon>Magnoliopsida</taxon>
        <taxon>Liliopsida</taxon>
        <taxon>Poales</taxon>
        <taxon>Poaceae</taxon>
        <taxon>PACMAD clade</taxon>
        <taxon>Arundinoideae</taxon>
        <taxon>Arundineae</taxon>
        <taxon>Arundo</taxon>
    </lineage>
</organism>
<proteinExistence type="predicted"/>
<sequence>MASTALSTAPNPTQVSTRISLPFCCCSRALALMHGVLGCSCKPCVSSVKTTSGR</sequence>
<dbReference type="EMBL" id="GBRH01270983">
    <property type="protein sequence ID" value="JAD26912.1"/>
    <property type="molecule type" value="Transcribed_RNA"/>
</dbReference>
<accession>A0A0A8YWC9</accession>
<reference evidence="1" key="1">
    <citation type="submission" date="2014-09" db="EMBL/GenBank/DDBJ databases">
        <authorList>
            <person name="Magalhaes I.L.F."/>
            <person name="Oliveira U."/>
            <person name="Santos F.R."/>
            <person name="Vidigal T.H.D.A."/>
            <person name="Brescovit A.D."/>
            <person name="Santos A.J."/>
        </authorList>
    </citation>
    <scope>NUCLEOTIDE SEQUENCE</scope>
    <source>
        <tissue evidence="1">Shoot tissue taken approximately 20 cm above the soil surface</tissue>
    </source>
</reference>
<evidence type="ECO:0000313" key="1">
    <source>
        <dbReference type="EMBL" id="JAD26912.1"/>
    </source>
</evidence>
<reference evidence="1" key="2">
    <citation type="journal article" date="2015" name="Data Brief">
        <title>Shoot transcriptome of the giant reed, Arundo donax.</title>
        <authorList>
            <person name="Barrero R.A."/>
            <person name="Guerrero F.D."/>
            <person name="Moolhuijzen P."/>
            <person name="Goolsby J.A."/>
            <person name="Tidwell J."/>
            <person name="Bellgard S.E."/>
            <person name="Bellgard M.I."/>
        </authorList>
    </citation>
    <scope>NUCLEOTIDE SEQUENCE</scope>
    <source>
        <tissue evidence="1">Shoot tissue taken approximately 20 cm above the soil surface</tissue>
    </source>
</reference>